<protein>
    <submittedName>
        <fullName evidence="2">Peptidoglycan-binding protein</fullName>
    </submittedName>
</protein>
<evidence type="ECO:0000259" key="1">
    <source>
        <dbReference type="Pfam" id="PF01471"/>
    </source>
</evidence>
<name>A0A974BH02_SEDHY</name>
<evidence type="ECO:0000313" key="2">
    <source>
        <dbReference type="EMBL" id="NYB72942.1"/>
    </source>
</evidence>
<proteinExistence type="predicted"/>
<evidence type="ECO:0000313" key="3">
    <source>
        <dbReference type="Proteomes" id="UP000611629"/>
    </source>
</evidence>
<reference evidence="2" key="1">
    <citation type="submission" date="2020-07" db="EMBL/GenBank/DDBJ databases">
        <title>Genomic analysis of a strain of Sedimentibacter Hydroxybenzoicus DSM7310.</title>
        <authorList>
            <person name="Ma S."/>
        </authorList>
    </citation>
    <scope>NUCLEOTIDE SEQUENCE</scope>
    <source>
        <strain evidence="2">DSM 7310</strain>
    </source>
</reference>
<dbReference type="Pfam" id="PF01471">
    <property type="entry name" value="PG_binding_1"/>
    <property type="match status" value="2"/>
</dbReference>
<dbReference type="Proteomes" id="UP000611629">
    <property type="component" value="Unassembled WGS sequence"/>
</dbReference>
<dbReference type="Gene3D" id="1.10.101.10">
    <property type="entry name" value="PGBD-like superfamily/PGBD"/>
    <property type="match status" value="2"/>
</dbReference>
<dbReference type="RefSeq" id="WP_179236610.1">
    <property type="nucleotide sequence ID" value="NZ_JACBNQ010000001.1"/>
</dbReference>
<keyword evidence="3" id="KW-1185">Reference proteome</keyword>
<dbReference type="EMBL" id="JACBNQ010000001">
    <property type="protein sequence ID" value="NYB72942.1"/>
    <property type="molecule type" value="Genomic_DNA"/>
</dbReference>
<dbReference type="InterPro" id="IPR036365">
    <property type="entry name" value="PGBD-like_sf"/>
</dbReference>
<accession>A0A974BH02</accession>
<dbReference type="InterPro" id="IPR002477">
    <property type="entry name" value="Peptidoglycan-bd-like"/>
</dbReference>
<sequence>MKNRLAAANPVLEIQLYLNDIAQVHPEIPLVYPTGRYDDRTRNAVTEFQKFFSLPVTGVVDLETWNKILSEHKRCSHCINTPSTVACFPSNITEFKLGDQNNFIYILQIVLNNFKRKYVNYVEVPITGIFDEKTEEAVKQFQRMSDLPVTGVLDRETWNTLNLINSTCRLYD</sequence>
<dbReference type="SUPFAM" id="SSF47090">
    <property type="entry name" value="PGBD-like"/>
    <property type="match status" value="2"/>
</dbReference>
<feature type="domain" description="Peptidoglycan binding-like" evidence="1">
    <location>
        <begin position="104"/>
        <end position="161"/>
    </location>
</feature>
<comment type="caution">
    <text evidence="2">The sequence shown here is derived from an EMBL/GenBank/DDBJ whole genome shotgun (WGS) entry which is preliminary data.</text>
</comment>
<gene>
    <name evidence="2" type="ORF">HZF24_02165</name>
</gene>
<dbReference type="AlphaFoldDB" id="A0A974BH02"/>
<feature type="domain" description="Peptidoglycan binding-like" evidence="1">
    <location>
        <begin position="9"/>
        <end position="68"/>
    </location>
</feature>
<dbReference type="InterPro" id="IPR036366">
    <property type="entry name" value="PGBDSf"/>
</dbReference>
<organism evidence="2 3">
    <name type="scientific">Sedimentibacter hydroxybenzoicus DSM 7310</name>
    <dbReference type="NCBI Taxonomy" id="1123245"/>
    <lineage>
        <taxon>Bacteria</taxon>
        <taxon>Bacillati</taxon>
        <taxon>Bacillota</taxon>
        <taxon>Tissierellia</taxon>
        <taxon>Sedimentibacter</taxon>
    </lineage>
</organism>